<protein>
    <submittedName>
        <fullName evidence="2">Uncharacterized protein</fullName>
    </submittedName>
</protein>
<evidence type="ECO:0000256" key="1">
    <source>
        <dbReference type="SAM" id="Phobius"/>
    </source>
</evidence>
<dbReference type="RefSeq" id="WP_028462254.1">
    <property type="nucleotide sequence ID" value="NZ_FSRO01000001.1"/>
</dbReference>
<proteinExistence type="predicted"/>
<dbReference type="STRING" id="44575.SAMN05216419_104419"/>
<sequence length="128" mass="14756">MDIEAGKLEALKFLTNTYAKNVWVSTGIHLVALGWLLSVERIHTLIIEEIFIQIGLTCILSSLECLRWFLNASIYRRIRLLEVEVAKKINTALANAYTVKPYRFICSELIISLLTVFSIVFIWLYPHL</sequence>
<keyword evidence="3" id="KW-1185">Reference proteome</keyword>
<feature type="transmembrane region" description="Helical" evidence="1">
    <location>
        <begin position="21"/>
        <end position="38"/>
    </location>
</feature>
<feature type="transmembrane region" description="Helical" evidence="1">
    <location>
        <begin position="50"/>
        <end position="70"/>
    </location>
</feature>
<evidence type="ECO:0000313" key="3">
    <source>
        <dbReference type="Proteomes" id="UP000185062"/>
    </source>
</evidence>
<keyword evidence="1" id="KW-0812">Transmembrane</keyword>
<gene>
    <name evidence="2" type="ORF">SAMN02743940_2685</name>
</gene>
<name>A0A1N6JK08_9PROT</name>
<dbReference type="Proteomes" id="UP000185062">
    <property type="component" value="Unassembled WGS sequence"/>
</dbReference>
<evidence type="ECO:0000313" key="2">
    <source>
        <dbReference type="EMBL" id="SIO44692.1"/>
    </source>
</evidence>
<organism evidence="2 3">
    <name type="scientific">Nitrosomonas cryotolerans ATCC 49181</name>
    <dbReference type="NCBI Taxonomy" id="1131553"/>
    <lineage>
        <taxon>Bacteria</taxon>
        <taxon>Pseudomonadati</taxon>
        <taxon>Pseudomonadota</taxon>
        <taxon>Betaproteobacteria</taxon>
        <taxon>Nitrosomonadales</taxon>
        <taxon>Nitrosomonadaceae</taxon>
        <taxon>Nitrosomonas</taxon>
    </lineage>
</organism>
<feature type="transmembrane region" description="Helical" evidence="1">
    <location>
        <begin position="104"/>
        <end position="125"/>
    </location>
</feature>
<accession>A0A1N6JK08</accession>
<reference evidence="2 3" key="1">
    <citation type="submission" date="2016-12" db="EMBL/GenBank/DDBJ databases">
        <authorList>
            <person name="Song W.-J."/>
            <person name="Kurnit D.M."/>
        </authorList>
    </citation>
    <scope>NUCLEOTIDE SEQUENCE [LARGE SCALE GENOMIC DNA]</scope>
    <source>
        <strain evidence="2 3">ATCC 49181</strain>
    </source>
</reference>
<keyword evidence="1" id="KW-0472">Membrane</keyword>
<dbReference type="EMBL" id="FSRO01000001">
    <property type="protein sequence ID" value="SIO44692.1"/>
    <property type="molecule type" value="Genomic_DNA"/>
</dbReference>
<dbReference type="AlphaFoldDB" id="A0A1N6JK08"/>
<keyword evidence="1" id="KW-1133">Transmembrane helix</keyword>